<feature type="signal peptide" evidence="1">
    <location>
        <begin position="1"/>
        <end position="23"/>
    </location>
</feature>
<evidence type="ECO:0000313" key="3">
    <source>
        <dbReference type="Proteomes" id="UP000282076"/>
    </source>
</evidence>
<dbReference type="OrthoDB" id="2660034at2"/>
<name>A0A494XEC6_9BACL</name>
<keyword evidence="1" id="KW-0732">Signal</keyword>
<dbReference type="Proteomes" id="UP000282076">
    <property type="component" value="Unassembled WGS sequence"/>
</dbReference>
<gene>
    <name evidence="2" type="ORF">D7Z26_22690</name>
</gene>
<evidence type="ECO:0008006" key="4">
    <source>
        <dbReference type="Google" id="ProtNLM"/>
    </source>
</evidence>
<proteinExistence type="predicted"/>
<dbReference type="AlphaFoldDB" id="A0A494XEC6"/>
<sequence>MRKSLFSMLIVILALLNAGCADNAQSEHLNASVSPAIQDLDLPTEIGVQFGDGHSLKLTDENLIRRIIEDVKGLGYREVKLPDQVGQGFVLKFADQGRDQEYEYISTGYLRVERKLFQAVDEDRVTEINDYVIEYARNEIPGLLGE</sequence>
<feature type="chain" id="PRO_5019850930" description="Lipoprotein" evidence="1">
    <location>
        <begin position="24"/>
        <end position="146"/>
    </location>
</feature>
<evidence type="ECO:0000313" key="2">
    <source>
        <dbReference type="EMBL" id="RKP48011.1"/>
    </source>
</evidence>
<dbReference type="EMBL" id="RBZM01000010">
    <property type="protein sequence ID" value="RKP48011.1"/>
    <property type="molecule type" value="Genomic_DNA"/>
</dbReference>
<organism evidence="2 3">
    <name type="scientific">Cohnella endophytica</name>
    <dbReference type="NCBI Taxonomy" id="2419778"/>
    <lineage>
        <taxon>Bacteria</taxon>
        <taxon>Bacillati</taxon>
        <taxon>Bacillota</taxon>
        <taxon>Bacilli</taxon>
        <taxon>Bacillales</taxon>
        <taxon>Paenibacillaceae</taxon>
        <taxon>Cohnella</taxon>
    </lineage>
</organism>
<accession>A0A494XEC6</accession>
<protein>
    <recommendedName>
        <fullName evidence="4">Lipoprotein</fullName>
    </recommendedName>
</protein>
<keyword evidence="3" id="KW-1185">Reference proteome</keyword>
<dbReference type="RefSeq" id="WP_120979300.1">
    <property type="nucleotide sequence ID" value="NZ_RBZM01000010.1"/>
</dbReference>
<comment type="caution">
    <text evidence="2">The sequence shown here is derived from an EMBL/GenBank/DDBJ whole genome shotgun (WGS) entry which is preliminary data.</text>
</comment>
<reference evidence="2 3" key="1">
    <citation type="submission" date="2018-10" db="EMBL/GenBank/DDBJ databases">
        <title>Cohnella sp. M2MS4P-1, whole genome shotgun sequence.</title>
        <authorList>
            <person name="Tuo L."/>
        </authorList>
    </citation>
    <scope>NUCLEOTIDE SEQUENCE [LARGE SCALE GENOMIC DNA]</scope>
    <source>
        <strain evidence="2 3">M2MS4P-1</strain>
    </source>
</reference>
<evidence type="ECO:0000256" key="1">
    <source>
        <dbReference type="SAM" id="SignalP"/>
    </source>
</evidence>